<feature type="domain" description="Cyanophage baseplate Pam3 plug gp18" evidence="1">
    <location>
        <begin position="3"/>
        <end position="99"/>
    </location>
</feature>
<keyword evidence="3" id="KW-1185">Reference proteome</keyword>
<dbReference type="InterPro" id="IPR054252">
    <property type="entry name" value="Pam3_gp18"/>
</dbReference>
<proteinExistence type="predicted"/>
<dbReference type="Pfam" id="PF22479">
    <property type="entry name" value="Pam3_gp18"/>
    <property type="match status" value="1"/>
</dbReference>
<evidence type="ECO:0000313" key="3">
    <source>
        <dbReference type="Proteomes" id="UP000294555"/>
    </source>
</evidence>
<dbReference type="EMBL" id="SJOI01000001">
    <property type="protein sequence ID" value="TCL04215.1"/>
    <property type="molecule type" value="Genomic_DNA"/>
</dbReference>
<protein>
    <recommendedName>
        <fullName evidence="1">Cyanophage baseplate Pam3 plug gp18 domain-containing protein</fullName>
    </recommendedName>
</protein>
<dbReference type="RefSeq" id="WP_132923012.1">
    <property type="nucleotide sequence ID" value="NZ_SJOI01000001.1"/>
</dbReference>
<dbReference type="Proteomes" id="UP000294555">
    <property type="component" value="Unassembled WGS sequence"/>
</dbReference>
<evidence type="ECO:0000313" key="2">
    <source>
        <dbReference type="EMBL" id="TCL04215.1"/>
    </source>
</evidence>
<organism evidence="2 3">
    <name type="scientific">Sodalis ligni</name>
    <dbReference type="NCBI Taxonomy" id="2697027"/>
    <lineage>
        <taxon>Bacteria</taxon>
        <taxon>Pseudomonadati</taxon>
        <taxon>Pseudomonadota</taxon>
        <taxon>Gammaproteobacteria</taxon>
        <taxon>Enterobacterales</taxon>
        <taxon>Bruguierivoracaceae</taxon>
        <taxon>Sodalis</taxon>
    </lineage>
</organism>
<gene>
    <name evidence="2" type="ORF">EZJ58_2326</name>
</gene>
<name>A0A4R1NA02_9GAMM</name>
<reference evidence="2 3" key="1">
    <citation type="submission" date="2019-02" db="EMBL/GenBank/DDBJ databases">
        <title>Investigation of anaerobic lignin degradation for improved lignocellulosic biofuels.</title>
        <authorList>
            <person name="Deangelis K."/>
        </authorList>
    </citation>
    <scope>NUCLEOTIDE SEQUENCE [LARGE SCALE GENOMIC DNA]</scope>
    <source>
        <strain evidence="2 3">159R</strain>
    </source>
</reference>
<evidence type="ECO:0000259" key="1">
    <source>
        <dbReference type="Pfam" id="PF22479"/>
    </source>
</evidence>
<accession>A0A4R1NA02</accession>
<sequence>MAIQEIPLTADNQTFYIKLAGTLYKMTLLWRDSAGWILDIADSAGNALIQGIPLVINVDLLAQYAYLGFNGRLMVMLDDDDTSLPTITGLGSTSHVYFIIASSS</sequence>
<comment type="caution">
    <text evidence="2">The sequence shown here is derived from an EMBL/GenBank/DDBJ whole genome shotgun (WGS) entry which is preliminary data.</text>
</comment>
<dbReference type="AlphaFoldDB" id="A0A4R1NA02"/>
<dbReference type="OrthoDB" id="5465444at2"/>